<proteinExistence type="predicted"/>
<feature type="region of interest" description="Disordered" evidence="1">
    <location>
        <begin position="25"/>
        <end position="52"/>
    </location>
</feature>
<feature type="compositionally biased region" description="Low complexity" evidence="1">
    <location>
        <begin position="42"/>
        <end position="52"/>
    </location>
</feature>
<dbReference type="PROSITE" id="PS51257">
    <property type="entry name" value="PROKAR_LIPOPROTEIN"/>
    <property type="match status" value="1"/>
</dbReference>
<dbReference type="Proteomes" id="UP000095594">
    <property type="component" value="Unassembled WGS sequence"/>
</dbReference>
<evidence type="ECO:0000256" key="2">
    <source>
        <dbReference type="SAM" id="SignalP"/>
    </source>
</evidence>
<feature type="compositionally biased region" description="Low complexity" evidence="1">
    <location>
        <begin position="25"/>
        <end position="34"/>
    </location>
</feature>
<evidence type="ECO:0008006" key="5">
    <source>
        <dbReference type="Google" id="ProtNLM"/>
    </source>
</evidence>
<protein>
    <recommendedName>
        <fullName evidence="5">Lipoprotein</fullName>
    </recommendedName>
</protein>
<dbReference type="AlphaFoldDB" id="A0A174DFR4"/>
<organism evidence="3 4">
    <name type="scientific">Clostridium disporicum</name>
    <dbReference type="NCBI Taxonomy" id="84024"/>
    <lineage>
        <taxon>Bacteria</taxon>
        <taxon>Bacillati</taxon>
        <taxon>Bacillota</taxon>
        <taxon>Clostridia</taxon>
        <taxon>Eubacteriales</taxon>
        <taxon>Clostridiaceae</taxon>
        <taxon>Clostridium</taxon>
    </lineage>
</organism>
<name>A0A174DFR4_9CLOT</name>
<dbReference type="OrthoDB" id="2111555at2"/>
<feature type="signal peptide" evidence="2">
    <location>
        <begin position="1"/>
        <end position="20"/>
    </location>
</feature>
<reference evidence="3 4" key="1">
    <citation type="submission" date="2015-09" db="EMBL/GenBank/DDBJ databases">
        <authorList>
            <consortium name="Pathogen Informatics"/>
        </authorList>
    </citation>
    <scope>NUCLEOTIDE SEQUENCE [LARGE SCALE GENOMIC DNA]</scope>
    <source>
        <strain evidence="3 4">2789STDY5834856</strain>
    </source>
</reference>
<dbReference type="RefSeq" id="WP_055264695.1">
    <property type="nucleotide sequence ID" value="NZ_CABIXQ010000006.1"/>
</dbReference>
<dbReference type="EMBL" id="CYZX01000006">
    <property type="protein sequence ID" value="CUO22776.1"/>
    <property type="molecule type" value="Genomic_DNA"/>
</dbReference>
<gene>
    <name evidence="3" type="ORF">ERS852471_01182</name>
</gene>
<evidence type="ECO:0000256" key="1">
    <source>
        <dbReference type="SAM" id="MobiDB-lite"/>
    </source>
</evidence>
<keyword evidence="2" id="KW-0732">Signal</keyword>
<accession>A0A174DFR4</accession>
<evidence type="ECO:0000313" key="4">
    <source>
        <dbReference type="Proteomes" id="UP000095594"/>
    </source>
</evidence>
<feature type="chain" id="PRO_5038501264" description="Lipoprotein" evidence="2">
    <location>
        <begin position="21"/>
        <end position="194"/>
    </location>
</feature>
<evidence type="ECO:0000313" key="3">
    <source>
        <dbReference type="EMBL" id="CUO22776.1"/>
    </source>
</evidence>
<sequence>MKTKSLVLALFLGVALLVGCGNNGTTNDTTNKGATTEEKENTNTNNPGDADVVSSASLASDEETLKKALKDSWIVLLKNDITTSKDLVVEGDFTKPDKNDSSKMVPAGRTIALYENDDNNTTKSYTLTTPKITVKSKDTKIEGGTIIGDVYVEAEGFELENAKIEGNVYFSKQEYKDSFEMDDKSTVTGVQEVK</sequence>